<keyword evidence="3" id="KW-0479">Metal-binding</keyword>
<evidence type="ECO:0000256" key="5">
    <source>
        <dbReference type="ARBA" id="ARBA00023004"/>
    </source>
</evidence>
<keyword evidence="12" id="KW-1185">Reference proteome</keyword>
<dbReference type="STRING" id="1859457.BET10_03435"/>
<evidence type="ECO:0000256" key="8">
    <source>
        <dbReference type="ARBA" id="ARBA00039386"/>
    </source>
</evidence>
<evidence type="ECO:0000256" key="7">
    <source>
        <dbReference type="ARBA" id="ARBA00034078"/>
    </source>
</evidence>
<dbReference type="OrthoDB" id="9815350at2"/>
<accession>A0A1S1N1A2</accession>
<dbReference type="GO" id="GO:0046872">
    <property type="term" value="F:metal ion binding"/>
    <property type="evidence" value="ECO:0007669"/>
    <property type="project" value="UniProtKB-KW"/>
</dbReference>
<comment type="similarity">
    <text evidence="9">Belongs to the Bfd family.</text>
</comment>
<dbReference type="InterPro" id="IPR007419">
    <property type="entry name" value="BFD-like_2Fe2S-bd_dom"/>
</dbReference>
<gene>
    <name evidence="11" type="ORF">BET10_03435</name>
</gene>
<reference evidence="11 12" key="1">
    <citation type="submission" date="2016-09" db="EMBL/GenBank/DDBJ databases">
        <title>Pseudoalteromonas amylolytica sp. nov., isolated from the surface seawater.</title>
        <authorList>
            <person name="Wu Y.-H."/>
            <person name="Cheng H."/>
            <person name="Jin X.-B."/>
            <person name="Wang C.-S."/>
            <person name="Xu X.-W."/>
        </authorList>
    </citation>
    <scope>NUCLEOTIDE SEQUENCE [LARGE SCALE GENOMIC DNA]</scope>
    <source>
        <strain evidence="11 12">JW1</strain>
    </source>
</reference>
<dbReference type="AlphaFoldDB" id="A0A1S1N1A2"/>
<dbReference type="Gene3D" id="1.10.10.1100">
    <property type="entry name" value="BFD-like [2Fe-2S]-binding domain"/>
    <property type="match status" value="1"/>
</dbReference>
<evidence type="ECO:0000259" key="10">
    <source>
        <dbReference type="Pfam" id="PF04324"/>
    </source>
</evidence>
<keyword evidence="5" id="KW-0408">Iron</keyword>
<evidence type="ECO:0000256" key="1">
    <source>
        <dbReference type="ARBA" id="ARBA00022448"/>
    </source>
</evidence>
<dbReference type="Pfam" id="PF04324">
    <property type="entry name" value="Fer2_BFD"/>
    <property type="match status" value="1"/>
</dbReference>
<evidence type="ECO:0000256" key="4">
    <source>
        <dbReference type="ARBA" id="ARBA00022982"/>
    </source>
</evidence>
<evidence type="ECO:0000256" key="6">
    <source>
        <dbReference type="ARBA" id="ARBA00023014"/>
    </source>
</evidence>
<keyword evidence="6" id="KW-0411">Iron-sulfur</keyword>
<dbReference type="EMBL" id="MKJU01000005">
    <property type="protein sequence ID" value="OHU93070.1"/>
    <property type="molecule type" value="Genomic_DNA"/>
</dbReference>
<comment type="cofactor">
    <cofactor evidence="7">
        <name>[2Fe-2S] cluster</name>
        <dbReference type="ChEBI" id="CHEBI:190135"/>
    </cofactor>
</comment>
<keyword evidence="2" id="KW-0001">2Fe-2S</keyword>
<dbReference type="RefSeq" id="WP_070983077.1">
    <property type="nucleotide sequence ID" value="NZ_MKJU01000005.1"/>
</dbReference>
<evidence type="ECO:0000256" key="2">
    <source>
        <dbReference type="ARBA" id="ARBA00022714"/>
    </source>
</evidence>
<comment type="caution">
    <text evidence="11">The sequence shown here is derived from an EMBL/GenBank/DDBJ whole genome shotgun (WGS) entry which is preliminary data.</text>
</comment>
<organism evidence="11 12">
    <name type="scientific">Pseudoalteromonas amylolytica</name>
    <dbReference type="NCBI Taxonomy" id="1859457"/>
    <lineage>
        <taxon>Bacteria</taxon>
        <taxon>Pseudomonadati</taxon>
        <taxon>Pseudomonadota</taxon>
        <taxon>Gammaproteobacteria</taxon>
        <taxon>Alteromonadales</taxon>
        <taxon>Pseudoalteromonadaceae</taxon>
        <taxon>Pseudoalteromonas</taxon>
    </lineage>
</organism>
<protein>
    <recommendedName>
        <fullName evidence="8">Bacterioferritin-associated ferredoxin</fullName>
    </recommendedName>
</protein>
<dbReference type="InterPro" id="IPR052371">
    <property type="entry name" value="BFD-associated_ferredoxin"/>
</dbReference>
<keyword evidence="1" id="KW-0813">Transport</keyword>
<dbReference type="InterPro" id="IPR041854">
    <property type="entry name" value="BFD-like_2Fe2S-bd_dom_sf"/>
</dbReference>
<dbReference type="CDD" id="cd19945">
    <property type="entry name" value="Fer2_BFD"/>
    <property type="match status" value="1"/>
</dbReference>
<dbReference type="PANTHER" id="PTHR37424:SF1">
    <property type="entry name" value="BACTERIOFERRITIN-ASSOCIATED FERREDOXIN"/>
    <property type="match status" value="1"/>
</dbReference>
<dbReference type="PANTHER" id="PTHR37424">
    <property type="entry name" value="BACTERIOFERRITIN-ASSOCIATED FERREDOXIN"/>
    <property type="match status" value="1"/>
</dbReference>
<evidence type="ECO:0000256" key="3">
    <source>
        <dbReference type="ARBA" id="ARBA00022723"/>
    </source>
</evidence>
<name>A0A1S1N1A2_9GAMM</name>
<evidence type="ECO:0000313" key="12">
    <source>
        <dbReference type="Proteomes" id="UP000179786"/>
    </source>
</evidence>
<keyword evidence="4" id="KW-0249">Electron transport</keyword>
<evidence type="ECO:0000256" key="9">
    <source>
        <dbReference type="ARBA" id="ARBA00046332"/>
    </source>
</evidence>
<feature type="domain" description="BFD-like [2Fe-2S]-binding" evidence="10">
    <location>
        <begin position="2"/>
        <end position="51"/>
    </location>
</feature>
<dbReference type="GO" id="GO:0051537">
    <property type="term" value="F:2 iron, 2 sulfur cluster binding"/>
    <property type="evidence" value="ECO:0007669"/>
    <property type="project" value="UniProtKB-KW"/>
</dbReference>
<dbReference type="Proteomes" id="UP000179786">
    <property type="component" value="Unassembled WGS sequence"/>
</dbReference>
<proteinExistence type="inferred from homology"/>
<evidence type="ECO:0000313" key="11">
    <source>
        <dbReference type="EMBL" id="OHU93070.1"/>
    </source>
</evidence>
<sequence>MYICICHGVTDKKIAQAIDDGATSMRELSKELGVGTQCGKCTNCTKKILNEKLIEIVDITDQVA</sequence>